<proteinExistence type="predicted"/>
<evidence type="ECO:0000313" key="2">
    <source>
        <dbReference type="Proteomes" id="UP000400849"/>
    </source>
</evidence>
<protein>
    <submittedName>
        <fullName evidence="1">Uncharacterized protein</fullName>
    </submittedName>
</protein>
<gene>
    <name evidence="1" type="primary">121</name>
    <name evidence="1" type="ORF">SEA_SIXAMA_121</name>
</gene>
<dbReference type="RefSeq" id="YP_010648830.1">
    <property type="nucleotide sequence ID" value="NC_070762.1"/>
</dbReference>
<dbReference type="KEGG" id="vg:77924289"/>
<name>A0A5Q2F0L2_9CAUD</name>
<dbReference type="Proteomes" id="UP000400849">
    <property type="component" value="Segment"/>
</dbReference>
<dbReference type="GeneID" id="77924289"/>
<reference evidence="1 2" key="1">
    <citation type="submission" date="2019-09" db="EMBL/GenBank/DDBJ databases">
        <authorList>
            <person name="Christie C.A."/>
            <person name="Diallo A.S."/>
            <person name="Dixon Z."/>
            <person name="McIntosh P.M."/>
            <person name="Murthy K.H."/>
            <person name="Rosen M.G."/>
            <person name="Simpson L.M."/>
            <person name="Koustas K."/>
            <person name="Fogarty M.P."/>
            <person name="Molloy S.D."/>
            <person name="Garlena R.A."/>
            <person name="Russell D.A."/>
            <person name="Pope W.H."/>
            <person name="Jacobs-Sera D."/>
            <person name="Hatfull G.F."/>
        </authorList>
    </citation>
    <scope>NUCLEOTIDE SEQUENCE [LARGE SCALE GENOMIC DNA]</scope>
</reference>
<accession>A0A5Q2F0L2</accession>
<organism evidence="1 2">
    <name type="scientific">Gordonia phage Sixama</name>
    <dbReference type="NCBI Taxonomy" id="2653271"/>
    <lineage>
        <taxon>Viruses</taxon>
        <taxon>Duplodnaviria</taxon>
        <taxon>Heunggongvirae</taxon>
        <taxon>Uroviricota</taxon>
        <taxon>Caudoviricetes</taxon>
        <taxon>Sixamavirus</taxon>
        <taxon>Sixamavirus sixama</taxon>
    </lineage>
</organism>
<evidence type="ECO:0000313" key="1">
    <source>
        <dbReference type="EMBL" id="QGF20300.1"/>
    </source>
</evidence>
<dbReference type="EMBL" id="MN484601">
    <property type="protein sequence ID" value="QGF20300.1"/>
    <property type="molecule type" value="Genomic_DNA"/>
</dbReference>
<keyword evidence="2" id="KW-1185">Reference proteome</keyword>
<sequence>MSGGRHWYIAECEQCVMKMPFSSYGERKEWADVHDTIGEDHVTKRYEEYK</sequence>